<sequence length="61" mass="6807">LTTYPSPSSLSVCKLPFAVTPSAPLPNPQVHERLPLRTVPHIISPSNTNYVKYFIPHLLQK</sequence>
<keyword evidence="2" id="KW-1185">Reference proteome</keyword>
<gene>
    <name evidence="1" type="ORF">K443DRAFT_115250</name>
</gene>
<evidence type="ECO:0000313" key="1">
    <source>
        <dbReference type="EMBL" id="KIJ91274.1"/>
    </source>
</evidence>
<organism evidence="1 2">
    <name type="scientific">Laccaria amethystina LaAM-08-1</name>
    <dbReference type="NCBI Taxonomy" id="1095629"/>
    <lineage>
        <taxon>Eukaryota</taxon>
        <taxon>Fungi</taxon>
        <taxon>Dikarya</taxon>
        <taxon>Basidiomycota</taxon>
        <taxon>Agaricomycotina</taxon>
        <taxon>Agaricomycetes</taxon>
        <taxon>Agaricomycetidae</taxon>
        <taxon>Agaricales</taxon>
        <taxon>Agaricineae</taxon>
        <taxon>Hydnangiaceae</taxon>
        <taxon>Laccaria</taxon>
    </lineage>
</organism>
<name>A0A0C9WHI9_9AGAR</name>
<accession>A0A0C9WHI9</accession>
<dbReference type="EMBL" id="KN839030">
    <property type="protein sequence ID" value="KIJ91274.1"/>
    <property type="molecule type" value="Genomic_DNA"/>
</dbReference>
<proteinExistence type="predicted"/>
<reference evidence="1 2" key="1">
    <citation type="submission" date="2014-04" db="EMBL/GenBank/DDBJ databases">
        <authorList>
            <consortium name="DOE Joint Genome Institute"/>
            <person name="Kuo A."/>
            <person name="Kohler A."/>
            <person name="Nagy L.G."/>
            <person name="Floudas D."/>
            <person name="Copeland A."/>
            <person name="Barry K.W."/>
            <person name="Cichocki N."/>
            <person name="Veneault-Fourrey C."/>
            <person name="LaButti K."/>
            <person name="Lindquist E.A."/>
            <person name="Lipzen A."/>
            <person name="Lundell T."/>
            <person name="Morin E."/>
            <person name="Murat C."/>
            <person name="Sun H."/>
            <person name="Tunlid A."/>
            <person name="Henrissat B."/>
            <person name="Grigoriev I.V."/>
            <person name="Hibbett D.S."/>
            <person name="Martin F."/>
            <person name="Nordberg H.P."/>
            <person name="Cantor M.N."/>
            <person name="Hua S.X."/>
        </authorList>
    </citation>
    <scope>NUCLEOTIDE SEQUENCE [LARGE SCALE GENOMIC DNA]</scope>
    <source>
        <strain evidence="1 2">LaAM-08-1</strain>
    </source>
</reference>
<reference evidence="2" key="2">
    <citation type="submission" date="2015-01" db="EMBL/GenBank/DDBJ databases">
        <title>Evolutionary Origins and Diversification of the Mycorrhizal Mutualists.</title>
        <authorList>
            <consortium name="DOE Joint Genome Institute"/>
            <consortium name="Mycorrhizal Genomics Consortium"/>
            <person name="Kohler A."/>
            <person name="Kuo A."/>
            <person name="Nagy L.G."/>
            <person name="Floudas D."/>
            <person name="Copeland A."/>
            <person name="Barry K.W."/>
            <person name="Cichocki N."/>
            <person name="Veneault-Fourrey C."/>
            <person name="LaButti K."/>
            <person name="Lindquist E.A."/>
            <person name="Lipzen A."/>
            <person name="Lundell T."/>
            <person name="Morin E."/>
            <person name="Murat C."/>
            <person name="Riley R."/>
            <person name="Ohm R."/>
            <person name="Sun H."/>
            <person name="Tunlid A."/>
            <person name="Henrissat B."/>
            <person name="Grigoriev I.V."/>
            <person name="Hibbett D.S."/>
            <person name="Martin F."/>
        </authorList>
    </citation>
    <scope>NUCLEOTIDE SEQUENCE [LARGE SCALE GENOMIC DNA]</scope>
    <source>
        <strain evidence="2">LaAM-08-1</strain>
    </source>
</reference>
<feature type="non-terminal residue" evidence="1">
    <location>
        <position position="1"/>
    </location>
</feature>
<protein>
    <submittedName>
        <fullName evidence="1">Unplaced genomic scaffold K443scaffold_495, whole genome shotgun sequence</fullName>
    </submittedName>
</protein>
<dbReference type="Proteomes" id="UP000054477">
    <property type="component" value="Unassembled WGS sequence"/>
</dbReference>
<dbReference type="HOGENOM" id="CLU_2928975_0_0_1"/>
<dbReference type="AlphaFoldDB" id="A0A0C9WHI9"/>
<evidence type="ECO:0000313" key="2">
    <source>
        <dbReference type="Proteomes" id="UP000054477"/>
    </source>
</evidence>